<evidence type="ECO:0000313" key="5">
    <source>
        <dbReference type="EMBL" id="MBA4638053.1"/>
    </source>
</evidence>
<dbReference type="Pfam" id="PF00657">
    <property type="entry name" value="Lipase_GDSL"/>
    <property type="match status" value="1"/>
</dbReference>
<dbReference type="InterPro" id="IPR001087">
    <property type="entry name" value="GDSL"/>
</dbReference>
<sequence>MNFAYGGTGVFDTDVQQPNLTSQIDFFRDIIADKVYTKTDLLFSIAFVSIAGNDYANFLKRGPPDLSLKQFTRTVIHQLVLDLKRIHNLGVPKVVVTAMEPLGCLPAITFLSGFKNCSKSLNDDTAFHNHLLQRTLDRLNSHFDKPVFFMLDLYNAFLSVLQRHPFQQGSA</sequence>
<evidence type="ECO:0000256" key="2">
    <source>
        <dbReference type="ARBA" id="ARBA00022801"/>
    </source>
</evidence>
<organism evidence="5">
    <name type="scientific">Opuntia streptacantha</name>
    <name type="common">Prickly pear cactus</name>
    <name type="synonym">Opuntia cardona</name>
    <dbReference type="NCBI Taxonomy" id="393608"/>
    <lineage>
        <taxon>Eukaryota</taxon>
        <taxon>Viridiplantae</taxon>
        <taxon>Streptophyta</taxon>
        <taxon>Embryophyta</taxon>
        <taxon>Tracheophyta</taxon>
        <taxon>Spermatophyta</taxon>
        <taxon>Magnoliopsida</taxon>
        <taxon>eudicotyledons</taxon>
        <taxon>Gunneridae</taxon>
        <taxon>Pentapetalae</taxon>
        <taxon>Caryophyllales</taxon>
        <taxon>Cactineae</taxon>
        <taxon>Cactaceae</taxon>
        <taxon>Opuntioideae</taxon>
        <taxon>Opuntia</taxon>
    </lineage>
</organism>
<evidence type="ECO:0000256" key="4">
    <source>
        <dbReference type="ARBA" id="ARBA00023098"/>
    </source>
</evidence>
<reference evidence="5" key="1">
    <citation type="journal article" date="2013" name="J. Plant Res.">
        <title>Effect of fungi and light on seed germination of three Opuntia species from semiarid lands of central Mexico.</title>
        <authorList>
            <person name="Delgado-Sanchez P."/>
            <person name="Jimenez-Bremont J.F."/>
            <person name="Guerrero-Gonzalez Mde L."/>
            <person name="Flores J."/>
        </authorList>
    </citation>
    <scope>NUCLEOTIDE SEQUENCE</scope>
    <source>
        <tissue evidence="5">Cladode</tissue>
    </source>
</reference>
<dbReference type="GO" id="GO:0050285">
    <property type="term" value="F:sinapine esterase activity"/>
    <property type="evidence" value="ECO:0007669"/>
    <property type="project" value="UniProtKB-EC"/>
</dbReference>
<protein>
    <submittedName>
        <fullName evidence="5">Sinapine esterase</fullName>
        <ecNumber evidence="5">3.1.1.49</ecNumber>
    </submittedName>
</protein>
<proteinExistence type="inferred from homology"/>
<name>A0A7C8ZBK1_OPUST</name>
<dbReference type="PANTHER" id="PTHR46020">
    <property type="entry name" value="OSJNBB0059K02.9 PROTEIN"/>
    <property type="match status" value="1"/>
</dbReference>
<comment type="similarity">
    <text evidence="1">Belongs to the 'GDSL' lipolytic enzyme family.</text>
</comment>
<keyword evidence="3" id="KW-0442">Lipid degradation</keyword>
<dbReference type="EMBL" id="GISG01107803">
    <property type="protein sequence ID" value="MBA4638053.1"/>
    <property type="molecule type" value="Transcribed_RNA"/>
</dbReference>
<dbReference type="AlphaFoldDB" id="A0A7C8ZBK1"/>
<accession>A0A7C8ZBK1</accession>
<evidence type="ECO:0000256" key="3">
    <source>
        <dbReference type="ARBA" id="ARBA00022963"/>
    </source>
</evidence>
<keyword evidence="2 5" id="KW-0378">Hydrolase</keyword>
<evidence type="ECO:0000256" key="1">
    <source>
        <dbReference type="ARBA" id="ARBA00008668"/>
    </source>
</evidence>
<keyword evidence="4" id="KW-0443">Lipid metabolism</keyword>
<dbReference type="InterPro" id="IPR036514">
    <property type="entry name" value="SGNH_hydro_sf"/>
</dbReference>
<dbReference type="Gene3D" id="3.40.50.1110">
    <property type="entry name" value="SGNH hydrolase"/>
    <property type="match status" value="1"/>
</dbReference>
<reference evidence="5" key="2">
    <citation type="submission" date="2020-07" db="EMBL/GenBank/DDBJ databases">
        <authorList>
            <person name="Vera ALvarez R."/>
            <person name="Arias-Moreno D.M."/>
            <person name="Jimenez-Jacinto V."/>
            <person name="Jimenez-Bremont J.F."/>
            <person name="Swaminathan K."/>
            <person name="Moose S.P."/>
            <person name="Guerrero-Gonzalez M.L."/>
            <person name="Marino-Ramirez L."/>
            <person name="Landsman D."/>
            <person name="Rodriguez-Kessler M."/>
            <person name="Delgado-Sanchez P."/>
        </authorList>
    </citation>
    <scope>NUCLEOTIDE SEQUENCE</scope>
    <source>
        <tissue evidence="5">Cladode</tissue>
    </source>
</reference>
<dbReference type="EC" id="3.1.1.49" evidence="5"/>
<dbReference type="GO" id="GO:0016042">
    <property type="term" value="P:lipid catabolic process"/>
    <property type="evidence" value="ECO:0007669"/>
    <property type="project" value="UniProtKB-KW"/>
</dbReference>
<dbReference type="PANTHER" id="PTHR46020:SF4">
    <property type="entry name" value="OS04G0650200 PROTEIN"/>
    <property type="match status" value="1"/>
</dbReference>